<dbReference type="EMBL" id="JAULSN010000001">
    <property type="protein sequence ID" value="KAK3383785.1"/>
    <property type="molecule type" value="Genomic_DNA"/>
</dbReference>
<feature type="chain" id="PRO_5042288759" evidence="1">
    <location>
        <begin position="19"/>
        <end position="515"/>
    </location>
</feature>
<evidence type="ECO:0000313" key="3">
    <source>
        <dbReference type="Proteomes" id="UP001287356"/>
    </source>
</evidence>
<keyword evidence="3" id="KW-1185">Reference proteome</keyword>
<feature type="signal peptide" evidence="1">
    <location>
        <begin position="1"/>
        <end position="18"/>
    </location>
</feature>
<organism evidence="2 3">
    <name type="scientific">Lasiosphaeria ovina</name>
    <dbReference type="NCBI Taxonomy" id="92902"/>
    <lineage>
        <taxon>Eukaryota</taxon>
        <taxon>Fungi</taxon>
        <taxon>Dikarya</taxon>
        <taxon>Ascomycota</taxon>
        <taxon>Pezizomycotina</taxon>
        <taxon>Sordariomycetes</taxon>
        <taxon>Sordariomycetidae</taxon>
        <taxon>Sordariales</taxon>
        <taxon>Lasiosphaeriaceae</taxon>
        <taxon>Lasiosphaeria</taxon>
    </lineage>
</organism>
<reference evidence="2" key="1">
    <citation type="journal article" date="2023" name="Mol. Phylogenet. Evol.">
        <title>Genome-scale phylogeny and comparative genomics of the fungal order Sordariales.</title>
        <authorList>
            <person name="Hensen N."/>
            <person name="Bonometti L."/>
            <person name="Westerberg I."/>
            <person name="Brannstrom I.O."/>
            <person name="Guillou S."/>
            <person name="Cros-Aarteil S."/>
            <person name="Calhoun S."/>
            <person name="Haridas S."/>
            <person name="Kuo A."/>
            <person name="Mondo S."/>
            <person name="Pangilinan J."/>
            <person name="Riley R."/>
            <person name="LaButti K."/>
            <person name="Andreopoulos B."/>
            <person name="Lipzen A."/>
            <person name="Chen C."/>
            <person name="Yan M."/>
            <person name="Daum C."/>
            <person name="Ng V."/>
            <person name="Clum A."/>
            <person name="Steindorff A."/>
            <person name="Ohm R.A."/>
            <person name="Martin F."/>
            <person name="Silar P."/>
            <person name="Natvig D.O."/>
            <person name="Lalanne C."/>
            <person name="Gautier V."/>
            <person name="Ament-Velasquez S.L."/>
            <person name="Kruys A."/>
            <person name="Hutchinson M.I."/>
            <person name="Powell A.J."/>
            <person name="Barry K."/>
            <person name="Miller A.N."/>
            <person name="Grigoriev I.V."/>
            <person name="Debuchy R."/>
            <person name="Gladieux P."/>
            <person name="Hiltunen Thoren M."/>
            <person name="Johannesson H."/>
        </authorList>
    </citation>
    <scope>NUCLEOTIDE SEQUENCE</scope>
    <source>
        <strain evidence="2">CBS 958.72</strain>
    </source>
</reference>
<evidence type="ECO:0000313" key="2">
    <source>
        <dbReference type="EMBL" id="KAK3383785.1"/>
    </source>
</evidence>
<sequence length="515" mass="57940">MCSLPVILGMGIPQCVQALPQSPPTCLPSQGDQSANKLLEDFGTEVGASENEIAQASNLASGSSDVVVILERPSSAASRNTSFEGYLRDCKSLQALDEVTRFATKEARSIRNRTVLDAFSYQPDKNNNDRDAQCHRLLAQILQVKKPRVVIRCHRDSYQDEWMGRFDYFVDDYQMEREDVDFGDGHTAVLIQSFHPSCAVNNAEFRPEYRALLIHHFIAAFAELRGKHELPEVVEDIRQLCLKKGQRSPKDTTNFASWEAAAFISRALEMETKYSGPEGSFPVEWADDGPYDRFRNRERHLDGMYDWLQRLAENSCTCGALAIAKAMAYWEHHFSDDPLYDQVMDLLRLHGGQQFDWFSSPATADSKTAPEMSPSLEVQFSQLTIDTSAPKTPPGLSESVDRASKAAAPLRKAEFPENMVEDTTKDMILSMRAGIVRDITAHNTLVKDWLRRSPVEFARAVRIAKHLRQWDEYTKVVQKDEGLIETGIYLGYCSDWLRGLGLALRGLEGVSLSIS</sequence>
<protein>
    <submittedName>
        <fullName evidence="2">Uncharacterized protein</fullName>
    </submittedName>
</protein>
<comment type="caution">
    <text evidence="2">The sequence shown here is derived from an EMBL/GenBank/DDBJ whole genome shotgun (WGS) entry which is preliminary data.</text>
</comment>
<dbReference type="AlphaFoldDB" id="A0AAE0TY59"/>
<gene>
    <name evidence="2" type="ORF">B0T24DRAFT_606243</name>
</gene>
<proteinExistence type="predicted"/>
<name>A0AAE0TY59_9PEZI</name>
<accession>A0AAE0TY59</accession>
<reference evidence="2" key="2">
    <citation type="submission" date="2023-06" db="EMBL/GenBank/DDBJ databases">
        <authorList>
            <consortium name="Lawrence Berkeley National Laboratory"/>
            <person name="Haridas S."/>
            <person name="Hensen N."/>
            <person name="Bonometti L."/>
            <person name="Westerberg I."/>
            <person name="Brannstrom I.O."/>
            <person name="Guillou S."/>
            <person name="Cros-Aarteil S."/>
            <person name="Calhoun S."/>
            <person name="Kuo A."/>
            <person name="Mondo S."/>
            <person name="Pangilinan J."/>
            <person name="Riley R."/>
            <person name="Labutti K."/>
            <person name="Andreopoulos B."/>
            <person name="Lipzen A."/>
            <person name="Chen C."/>
            <person name="Yanf M."/>
            <person name="Daum C."/>
            <person name="Ng V."/>
            <person name="Clum A."/>
            <person name="Steindorff A."/>
            <person name="Ohm R."/>
            <person name="Martin F."/>
            <person name="Silar P."/>
            <person name="Natvig D."/>
            <person name="Lalanne C."/>
            <person name="Gautier V."/>
            <person name="Ament-Velasquez S.L."/>
            <person name="Kruys A."/>
            <person name="Hutchinson M.I."/>
            <person name="Powell A.J."/>
            <person name="Barry K."/>
            <person name="Miller A.N."/>
            <person name="Grigoriev I.V."/>
            <person name="Debuchy R."/>
            <person name="Gladieux P."/>
            <person name="Thoren M.H."/>
            <person name="Johannesson H."/>
        </authorList>
    </citation>
    <scope>NUCLEOTIDE SEQUENCE</scope>
    <source>
        <strain evidence="2">CBS 958.72</strain>
    </source>
</reference>
<keyword evidence="1" id="KW-0732">Signal</keyword>
<evidence type="ECO:0000256" key="1">
    <source>
        <dbReference type="SAM" id="SignalP"/>
    </source>
</evidence>
<dbReference type="Proteomes" id="UP001287356">
    <property type="component" value="Unassembled WGS sequence"/>
</dbReference>